<organism evidence="1 2">
    <name type="scientific">Racocetra persica</name>
    <dbReference type="NCBI Taxonomy" id="160502"/>
    <lineage>
        <taxon>Eukaryota</taxon>
        <taxon>Fungi</taxon>
        <taxon>Fungi incertae sedis</taxon>
        <taxon>Mucoromycota</taxon>
        <taxon>Glomeromycotina</taxon>
        <taxon>Glomeromycetes</taxon>
        <taxon>Diversisporales</taxon>
        <taxon>Gigasporaceae</taxon>
        <taxon>Racocetra</taxon>
    </lineage>
</organism>
<proteinExistence type="predicted"/>
<evidence type="ECO:0000313" key="2">
    <source>
        <dbReference type="Proteomes" id="UP000789920"/>
    </source>
</evidence>
<name>A0ACA9SEQ8_9GLOM</name>
<dbReference type="EMBL" id="CAJVQC010113135">
    <property type="protein sequence ID" value="CAG8835908.1"/>
    <property type="molecule type" value="Genomic_DNA"/>
</dbReference>
<keyword evidence="2" id="KW-1185">Reference proteome</keyword>
<feature type="non-terminal residue" evidence="1">
    <location>
        <position position="56"/>
    </location>
</feature>
<accession>A0ACA9SEQ8</accession>
<feature type="non-terminal residue" evidence="1">
    <location>
        <position position="1"/>
    </location>
</feature>
<protein>
    <submittedName>
        <fullName evidence="1">13345_t:CDS:1</fullName>
    </submittedName>
</protein>
<comment type="caution">
    <text evidence="1">The sequence shown here is derived from an EMBL/GenBank/DDBJ whole genome shotgun (WGS) entry which is preliminary data.</text>
</comment>
<evidence type="ECO:0000313" key="1">
    <source>
        <dbReference type="EMBL" id="CAG8835908.1"/>
    </source>
</evidence>
<dbReference type="Proteomes" id="UP000789920">
    <property type="component" value="Unassembled WGS sequence"/>
</dbReference>
<gene>
    <name evidence="1" type="ORF">RPERSI_LOCUS29730</name>
</gene>
<reference evidence="1" key="1">
    <citation type="submission" date="2021-06" db="EMBL/GenBank/DDBJ databases">
        <authorList>
            <person name="Kallberg Y."/>
            <person name="Tangrot J."/>
            <person name="Rosling A."/>
        </authorList>
    </citation>
    <scope>NUCLEOTIDE SEQUENCE</scope>
    <source>
        <strain evidence="1">MA461A</strain>
    </source>
</reference>
<sequence>DAWYRTYSLKKKIQDTWYKDLNKDITEKEYIEMLTNLKKNTVLGISNITYMLIKTA</sequence>